<organism evidence="3 4">
    <name type="scientific">Nocardioides jiangxiensis</name>
    <dbReference type="NCBI Taxonomy" id="3064524"/>
    <lineage>
        <taxon>Bacteria</taxon>
        <taxon>Bacillati</taxon>
        <taxon>Actinomycetota</taxon>
        <taxon>Actinomycetes</taxon>
        <taxon>Propionibacteriales</taxon>
        <taxon>Nocardioidaceae</taxon>
        <taxon>Nocardioides</taxon>
    </lineage>
</organism>
<keyword evidence="1" id="KW-0808">Transferase</keyword>
<dbReference type="InterPro" id="IPR003594">
    <property type="entry name" value="HATPase_dom"/>
</dbReference>
<comment type="caution">
    <text evidence="3">The sequence shown here is derived from an EMBL/GenBank/DDBJ whole genome shotgun (WGS) entry which is preliminary data.</text>
</comment>
<keyword evidence="3" id="KW-0547">Nucleotide-binding</keyword>
<dbReference type="InterPro" id="IPR050267">
    <property type="entry name" value="Anti-sigma-factor_SerPK"/>
</dbReference>
<dbReference type="Pfam" id="PF13581">
    <property type="entry name" value="HATPase_c_2"/>
    <property type="match status" value="1"/>
</dbReference>
<accession>A0ABT9AZ75</accession>
<keyword evidence="1" id="KW-0418">Kinase</keyword>
<dbReference type="PANTHER" id="PTHR35526:SF3">
    <property type="entry name" value="ANTI-SIGMA-F FACTOR RSBW"/>
    <property type="match status" value="1"/>
</dbReference>
<reference evidence="3 4" key="1">
    <citation type="submission" date="2023-07" db="EMBL/GenBank/DDBJ databases">
        <title>Nocardioides sp. nov WY-20 isolated from soil.</title>
        <authorList>
            <person name="Liu B."/>
            <person name="Wan Y."/>
        </authorList>
    </citation>
    <scope>NUCLEOTIDE SEQUENCE [LARGE SCALE GENOMIC DNA]</scope>
    <source>
        <strain evidence="3 4">WY-20</strain>
    </source>
</reference>
<dbReference type="Proteomes" id="UP001233314">
    <property type="component" value="Unassembled WGS sequence"/>
</dbReference>
<keyword evidence="4" id="KW-1185">Reference proteome</keyword>
<dbReference type="GO" id="GO:0005524">
    <property type="term" value="F:ATP binding"/>
    <property type="evidence" value="ECO:0007669"/>
    <property type="project" value="UniProtKB-KW"/>
</dbReference>
<evidence type="ECO:0000313" key="4">
    <source>
        <dbReference type="Proteomes" id="UP001233314"/>
    </source>
</evidence>
<dbReference type="Gene3D" id="3.30.565.10">
    <property type="entry name" value="Histidine kinase-like ATPase, C-terminal domain"/>
    <property type="match status" value="1"/>
</dbReference>
<evidence type="ECO:0000259" key="2">
    <source>
        <dbReference type="Pfam" id="PF13581"/>
    </source>
</evidence>
<evidence type="ECO:0000256" key="1">
    <source>
        <dbReference type="ARBA" id="ARBA00022527"/>
    </source>
</evidence>
<dbReference type="PANTHER" id="PTHR35526">
    <property type="entry name" value="ANTI-SIGMA-F FACTOR RSBW-RELATED"/>
    <property type="match status" value="1"/>
</dbReference>
<feature type="domain" description="Histidine kinase/HSP90-like ATPase" evidence="2">
    <location>
        <begin position="17"/>
        <end position="124"/>
    </location>
</feature>
<dbReference type="EMBL" id="JAUQTA010000001">
    <property type="protein sequence ID" value="MDO7867889.1"/>
    <property type="molecule type" value="Genomic_DNA"/>
</dbReference>
<keyword evidence="3" id="KW-0067">ATP-binding</keyword>
<evidence type="ECO:0000313" key="3">
    <source>
        <dbReference type="EMBL" id="MDO7867889.1"/>
    </source>
</evidence>
<proteinExistence type="predicted"/>
<dbReference type="InterPro" id="IPR036890">
    <property type="entry name" value="HATPase_C_sf"/>
</dbReference>
<keyword evidence="1" id="KW-0723">Serine/threonine-protein kinase</keyword>
<dbReference type="CDD" id="cd16936">
    <property type="entry name" value="HATPase_RsbW-like"/>
    <property type="match status" value="1"/>
</dbReference>
<gene>
    <name evidence="3" type="ORF">Q5722_05845</name>
</gene>
<protein>
    <submittedName>
        <fullName evidence="3">ATP-binding protein</fullName>
    </submittedName>
</protein>
<name>A0ABT9AZ75_9ACTN</name>
<dbReference type="RefSeq" id="WP_305027270.1">
    <property type="nucleotide sequence ID" value="NZ_JAUQTA010000001.1"/>
</dbReference>
<sequence length="312" mass="34227">MPLSQPAIHLDPGPGCVKQARLWVGDALRELGREELVETAELGVSELVGNALLHARAPIRLRMRGTQEHPRVEVLDGSHQPPTPPVRLPDGEHLTTVGRGLEIVAMTATAWGADIDRQGKVVWFEPAPSMAEEPTVAGDIFHAEPPLPPDTDVDEGLSVVLQDLPVDLYAETYVQHQELRRELRLLSLAHGETYPIASSISRVFRSFDEQLHRSGGTEALDAALEGEVVTKTIDATLVVPSTLPHTASRMIDMLELADTFCRSERLLSLATSPDQRAFRRWYLGEFVRQGDGEAPMPWSDELLGLDGDGHTA</sequence>